<reference evidence="2 3" key="1">
    <citation type="journal article" date="2019" name="Emerg. Microbes Infect.">
        <title>Comprehensive subspecies identification of 175 nontuberculous mycobacteria species based on 7547 genomic profiles.</title>
        <authorList>
            <person name="Matsumoto Y."/>
            <person name="Kinjo T."/>
            <person name="Motooka D."/>
            <person name="Nabeya D."/>
            <person name="Jung N."/>
            <person name="Uechi K."/>
            <person name="Horii T."/>
            <person name="Iida T."/>
            <person name="Fujita J."/>
            <person name="Nakamura S."/>
        </authorList>
    </citation>
    <scope>NUCLEOTIDE SEQUENCE [LARGE SCALE GENOMIC DNA]</scope>
    <source>
        <strain evidence="2 3">JCM 18565</strain>
    </source>
</reference>
<dbReference type="Proteomes" id="UP000465240">
    <property type="component" value="Unassembled WGS sequence"/>
</dbReference>
<feature type="region of interest" description="Disordered" evidence="1">
    <location>
        <begin position="51"/>
        <end position="81"/>
    </location>
</feature>
<organism evidence="2 3">
    <name type="scientific">Mycobacterium paragordonae</name>
    <dbReference type="NCBI Taxonomy" id="1389713"/>
    <lineage>
        <taxon>Bacteria</taxon>
        <taxon>Bacillati</taxon>
        <taxon>Actinomycetota</taxon>
        <taxon>Actinomycetes</taxon>
        <taxon>Mycobacteriales</taxon>
        <taxon>Mycobacteriaceae</taxon>
        <taxon>Mycobacterium</taxon>
    </lineage>
</organism>
<proteinExistence type="predicted"/>
<sequence length="434" mass="47513">MAGQSPRWIMTARVLRRCGFGATGAEVDAVVGQNWPTYVDAALAADPDADRGALATPMPSLPPPQPPARGATKAARAQYRRQLSEQNDELTRWWLSRMLAVELPLHEKLTLLWHNHFATSAQKVRIAAYMAAQNQKLRTLKLGDFRTLAYTMLTDAAMLRWLDGQLNTAKAPNENLAREFMELFTLGHNNGYTEDDVRAGARALTGWTIGDGQPVLVARRRDPGLKTLFGVTRDFDAAGFCDAVLARPGSAAHVAGHLWQQLVSDEPPSGPALERIVAAYGPRRDLKALTRAVLTDDEFTGGRATVVNTPVEWLVGVIRALRPAEQHDKLVETTLKVLGQRPFFPTDVNGWPRGQVWLSTASATTRLRTAAKFARSADLSTIDSTAPGQRIDAVGYLIGVGAWTDRTVEALQPLVRQPERLVTAAVNTPEYLTS</sequence>
<dbReference type="RefSeq" id="WP_120791589.1">
    <property type="nucleotide sequence ID" value="NZ_BLKX01000001.1"/>
</dbReference>
<evidence type="ECO:0000313" key="2">
    <source>
        <dbReference type="EMBL" id="GFG76995.1"/>
    </source>
</evidence>
<gene>
    <name evidence="2" type="ORF">MPRG_02710</name>
</gene>
<evidence type="ECO:0000313" key="3">
    <source>
        <dbReference type="Proteomes" id="UP000465240"/>
    </source>
</evidence>
<comment type="caution">
    <text evidence="2">The sequence shown here is derived from an EMBL/GenBank/DDBJ whole genome shotgun (WGS) entry which is preliminary data.</text>
</comment>
<dbReference type="Pfam" id="PF08811">
    <property type="entry name" value="DUF1800"/>
    <property type="match status" value="1"/>
</dbReference>
<accession>A0ABQ1BXY3</accession>
<name>A0ABQ1BXY3_9MYCO</name>
<evidence type="ECO:0000256" key="1">
    <source>
        <dbReference type="SAM" id="MobiDB-lite"/>
    </source>
</evidence>
<dbReference type="InterPro" id="IPR014917">
    <property type="entry name" value="DUF1800"/>
</dbReference>
<dbReference type="EMBL" id="BLKX01000001">
    <property type="protein sequence ID" value="GFG76995.1"/>
    <property type="molecule type" value="Genomic_DNA"/>
</dbReference>
<keyword evidence="3" id="KW-1185">Reference proteome</keyword>
<protein>
    <recommendedName>
        <fullName evidence="4">DUF1800 domain-containing protein</fullName>
    </recommendedName>
</protein>
<evidence type="ECO:0008006" key="4">
    <source>
        <dbReference type="Google" id="ProtNLM"/>
    </source>
</evidence>